<accession>A0A9W7W8E1</accession>
<protein>
    <submittedName>
        <fullName evidence="2">Cytochrome b-c1 complex subunit 10-like</fullName>
    </submittedName>
</protein>
<proteinExistence type="predicted"/>
<organism evidence="2 3">
    <name type="scientific">Triplophysa rosa</name>
    <name type="common">Cave loach</name>
    <dbReference type="NCBI Taxonomy" id="992332"/>
    <lineage>
        <taxon>Eukaryota</taxon>
        <taxon>Metazoa</taxon>
        <taxon>Chordata</taxon>
        <taxon>Craniata</taxon>
        <taxon>Vertebrata</taxon>
        <taxon>Euteleostomi</taxon>
        <taxon>Actinopterygii</taxon>
        <taxon>Neopterygii</taxon>
        <taxon>Teleostei</taxon>
        <taxon>Ostariophysi</taxon>
        <taxon>Cypriniformes</taxon>
        <taxon>Nemacheilidae</taxon>
        <taxon>Triplophysa</taxon>
    </lineage>
</organism>
<feature type="region of interest" description="Disordered" evidence="1">
    <location>
        <begin position="24"/>
        <end position="43"/>
    </location>
</feature>
<feature type="non-terminal residue" evidence="2">
    <location>
        <position position="55"/>
    </location>
</feature>
<comment type="caution">
    <text evidence="2">The sequence shown here is derived from an EMBL/GenBank/DDBJ whole genome shotgun (WGS) entry which is preliminary data.</text>
</comment>
<gene>
    <name evidence="2" type="ORF">IRJ41_007065</name>
</gene>
<evidence type="ECO:0000313" key="3">
    <source>
        <dbReference type="Proteomes" id="UP001059041"/>
    </source>
</evidence>
<name>A0A9W7W8E1_TRIRA</name>
<evidence type="ECO:0000256" key="1">
    <source>
        <dbReference type="SAM" id="MobiDB-lite"/>
    </source>
</evidence>
<feature type="non-terminal residue" evidence="2">
    <location>
        <position position="1"/>
    </location>
</feature>
<reference evidence="2" key="1">
    <citation type="submission" date="2021-02" db="EMBL/GenBank/DDBJ databases">
        <title>Comparative genomics reveals that relaxation of natural selection precedes convergent phenotypic evolution of cavefish.</title>
        <authorList>
            <person name="Peng Z."/>
        </authorList>
    </citation>
    <scope>NUCLEOTIDE SEQUENCE</scope>
    <source>
        <tissue evidence="2">Muscle</tissue>
    </source>
</reference>
<dbReference type="AlphaFoldDB" id="A0A9W7W8E1"/>
<dbReference type="Proteomes" id="UP001059041">
    <property type="component" value="Linkage Group LG25"/>
</dbReference>
<sequence>VVLLEFPSDIGHIIQLKVGGPAPRRYQNNNGKPPNKITLPRSDNGDIFGSYPFYH</sequence>
<dbReference type="EMBL" id="JAFHDT010000025">
    <property type="protein sequence ID" value="KAI7791011.1"/>
    <property type="molecule type" value="Genomic_DNA"/>
</dbReference>
<keyword evidence="3" id="KW-1185">Reference proteome</keyword>
<evidence type="ECO:0000313" key="2">
    <source>
        <dbReference type="EMBL" id="KAI7791011.1"/>
    </source>
</evidence>